<feature type="non-terminal residue" evidence="1">
    <location>
        <position position="38"/>
    </location>
</feature>
<gene>
    <name evidence="1" type="ORF">S03H2_70503</name>
</gene>
<evidence type="ECO:0000313" key="1">
    <source>
        <dbReference type="EMBL" id="GAH94337.1"/>
    </source>
</evidence>
<evidence type="ECO:0008006" key="2">
    <source>
        <dbReference type="Google" id="ProtNLM"/>
    </source>
</evidence>
<name>X1JJR9_9ZZZZ</name>
<dbReference type="EMBL" id="BARU01046876">
    <property type="protein sequence ID" value="GAH94337.1"/>
    <property type="molecule type" value="Genomic_DNA"/>
</dbReference>
<protein>
    <recommendedName>
        <fullName evidence="2">Carbohydrate kinase FGGY N-terminal domain-containing protein</fullName>
    </recommendedName>
</protein>
<sequence>MNDPKYVIGMDFGTDSVRTIIVNASNGEEISSHISYFK</sequence>
<proteinExistence type="predicted"/>
<accession>X1JJR9</accession>
<reference evidence="1" key="1">
    <citation type="journal article" date="2014" name="Front. Microbiol.">
        <title>High frequency of phylogenetically diverse reductive dehalogenase-homologous genes in deep subseafloor sedimentary metagenomes.</title>
        <authorList>
            <person name="Kawai M."/>
            <person name="Futagami T."/>
            <person name="Toyoda A."/>
            <person name="Takaki Y."/>
            <person name="Nishi S."/>
            <person name="Hori S."/>
            <person name="Arai W."/>
            <person name="Tsubouchi T."/>
            <person name="Morono Y."/>
            <person name="Uchiyama I."/>
            <person name="Ito T."/>
            <person name="Fujiyama A."/>
            <person name="Inagaki F."/>
            <person name="Takami H."/>
        </authorList>
    </citation>
    <scope>NUCLEOTIDE SEQUENCE</scope>
    <source>
        <strain evidence="1">Expedition CK06-06</strain>
    </source>
</reference>
<dbReference type="AlphaFoldDB" id="X1JJR9"/>
<comment type="caution">
    <text evidence="1">The sequence shown here is derived from an EMBL/GenBank/DDBJ whole genome shotgun (WGS) entry which is preliminary data.</text>
</comment>
<dbReference type="Gene3D" id="3.30.420.40">
    <property type="match status" value="1"/>
</dbReference>
<organism evidence="1">
    <name type="scientific">marine sediment metagenome</name>
    <dbReference type="NCBI Taxonomy" id="412755"/>
    <lineage>
        <taxon>unclassified sequences</taxon>
        <taxon>metagenomes</taxon>
        <taxon>ecological metagenomes</taxon>
    </lineage>
</organism>